<protein>
    <submittedName>
        <fullName evidence="1">Uncharacterized protein</fullName>
    </submittedName>
</protein>
<dbReference type="Proteomes" id="UP000240493">
    <property type="component" value="Unassembled WGS sequence"/>
</dbReference>
<sequence>MRHGWGWRCCWRFWVRYGLIHILLGIPPSWSSSAAALSSSLTLSFFFAVSSCSRNKLDCANGYIMISTRLIWAGS</sequence>
<accession>A0A2T3YTF4</accession>
<organism evidence="1 2">
    <name type="scientific">Trichoderma asperellum (strain ATCC 204424 / CBS 433.97 / NBRC 101777)</name>
    <dbReference type="NCBI Taxonomy" id="1042311"/>
    <lineage>
        <taxon>Eukaryota</taxon>
        <taxon>Fungi</taxon>
        <taxon>Dikarya</taxon>
        <taxon>Ascomycota</taxon>
        <taxon>Pezizomycotina</taxon>
        <taxon>Sordariomycetes</taxon>
        <taxon>Hypocreomycetidae</taxon>
        <taxon>Hypocreales</taxon>
        <taxon>Hypocreaceae</taxon>
        <taxon>Trichoderma</taxon>
    </lineage>
</organism>
<dbReference type="AlphaFoldDB" id="A0A2T3YTF4"/>
<evidence type="ECO:0000313" key="2">
    <source>
        <dbReference type="Proteomes" id="UP000240493"/>
    </source>
</evidence>
<reference evidence="1 2" key="1">
    <citation type="submission" date="2016-07" db="EMBL/GenBank/DDBJ databases">
        <title>Multiple horizontal gene transfer events from other fungi enriched the ability of initially mycotrophic Trichoderma (Ascomycota) to feed on dead plant biomass.</title>
        <authorList>
            <consortium name="DOE Joint Genome Institute"/>
            <person name="Aerts A."/>
            <person name="Atanasova L."/>
            <person name="Chenthamara K."/>
            <person name="Zhang J."/>
            <person name="Grujic M."/>
            <person name="Henrissat B."/>
            <person name="Kuo A."/>
            <person name="Salamov A."/>
            <person name="Lipzen A."/>
            <person name="Labutti K."/>
            <person name="Barry K."/>
            <person name="Miao Y."/>
            <person name="Rahimi M.J."/>
            <person name="Shen Q."/>
            <person name="Grigoriev I.V."/>
            <person name="Kubicek C.P."/>
            <person name="Druzhinina I.S."/>
        </authorList>
    </citation>
    <scope>NUCLEOTIDE SEQUENCE [LARGE SCALE GENOMIC DNA]</scope>
    <source>
        <strain evidence="1 2">CBS 433.97</strain>
    </source>
</reference>
<name>A0A2T3YTF4_TRIA4</name>
<gene>
    <name evidence="1" type="ORF">M441DRAFT_294318</name>
</gene>
<evidence type="ECO:0000313" key="1">
    <source>
        <dbReference type="EMBL" id="PTB35817.1"/>
    </source>
</evidence>
<dbReference type="EMBL" id="KZ679273">
    <property type="protein sequence ID" value="PTB35817.1"/>
    <property type="molecule type" value="Genomic_DNA"/>
</dbReference>
<keyword evidence="2" id="KW-1185">Reference proteome</keyword>
<proteinExistence type="predicted"/>